<reference evidence="1 2" key="1">
    <citation type="submission" date="2019-11" db="EMBL/GenBank/DDBJ databases">
        <authorList>
            <person name="Zhang J."/>
            <person name="Sun C."/>
        </authorList>
    </citation>
    <scope>NUCLEOTIDE SEQUENCE [LARGE SCALE GENOMIC DNA]</scope>
    <source>
        <strain evidence="2">sp2</strain>
    </source>
</reference>
<name>A0A6I6D5V9_9GAMM</name>
<evidence type="ECO:0000313" key="2">
    <source>
        <dbReference type="Proteomes" id="UP000427716"/>
    </source>
</evidence>
<accession>A0A6I6D5V9</accession>
<sequence length="149" mass="16328">MSPQAKVIAGLGLLLGLSGCSITQTVDPVADNDIERICVEHNPDVLMDGFEPAVCELIEEQGLYTEVYKGERPVGCSHYLEYTANWRWDMAMYLSYADLKVFGQDGLEGRATYDARNGGGRMDKFGPTRSKIEPLIGELFGGADTEGQD</sequence>
<dbReference type="KEGG" id="ghl:GM160_11235"/>
<dbReference type="EMBL" id="CP046415">
    <property type="protein sequence ID" value="QGT79403.1"/>
    <property type="molecule type" value="Genomic_DNA"/>
</dbReference>
<dbReference type="AlphaFoldDB" id="A0A6I6D5V9"/>
<organism evidence="1 2">
    <name type="scientific">Guyparkeria halophila</name>
    <dbReference type="NCBI Taxonomy" id="47960"/>
    <lineage>
        <taxon>Bacteria</taxon>
        <taxon>Pseudomonadati</taxon>
        <taxon>Pseudomonadota</taxon>
        <taxon>Gammaproteobacteria</taxon>
        <taxon>Chromatiales</taxon>
        <taxon>Thioalkalibacteraceae</taxon>
        <taxon>Guyparkeria</taxon>
    </lineage>
</organism>
<dbReference type="PROSITE" id="PS51257">
    <property type="entry name" value="PROKAR_LIPOPROTEIN"/>
    <property type="match status" value="1"/>
</dbReference>
<dbReference type="Proteomes" id="UP000427716">
    <property type="component" value="Chromosome"/>
</dbReference>
<protein>
    <submittedName>
        <fullName evidence="1">Uncharacterized protein</fullName>
    </submittedName>
</protein>
<gene>
    <name evidence="1" type="ORF">GM160_11235</name>
</gene>
<evidence type="ECO:0000313" key="1">
    <source>
        <dbReference type="EMBL" id="QGT79403.1"/>
    </source>
</evidence>
<dbReference type="NCBIfam" id="NF040519">
    <property type="entry name" value="Sbal_3080_fam"/>
    <property type="match status" value="1"/>
</dbReference>
<proteinExistence type="predicted"/>
<keyword evidence="2" id="KW-1185">Reference proteome</keyword>
<dbReference type="RefSeq" id="WP_156575166.1">
    <property type="nucleotide sequence ID" value="NZ_CP046415.1"/>
</dbReference>